<comment type="similarity">
    <text evidence="2">Belongs to the pyrimidine 5'-nucleotidase family.</text>
</comment>
<dbReference type="Gene3D" id="3.40.50.1000">
    <property type="entry name" value="HAD superfamily/HAD-like"/>
    <property type="match status" value="1"/>
</dbReference>
<evidence type="ECO:0000256" key="3">
    <source>
        <dbReference type="ARBA" id="ARBA00012643"/>
    </source>
</evidence>
<evidence type="ECO:0000256" key="1">
    <source>
        <dbReference type="ARBA" id="ARBA00000815"/>
    </source>
</evidence>
<comment type="caution">
    <text evidence="9">The sequence shown here is derived from an EMBL/GenBank/DDBJ whole genome shotgun (WGS) entry which is preliminary data.</text>
</comment>
<dbReference type="InterPro" id="IPR036412">
    <property type="entry name" value="HAD-like_sf"/>
</dbReference>
<dbReference type="SFLD" id="SFLDS00003">
    <property type="entry name" value="Haloacid_Dehalogenase"/>
    <property type="match status" value="1"/>
</dbReference>
<evidence type="ECO:0000256" key="7">
    <source>
        <dbReference type="ARBA" id="ARBA00022842"/>
    </source>
</evidence>
<dbReference type="Gene3D" id="1.10.150.340">
    <property type="entry name" value="Pyrimidine 5'-nucleotidase (UMPH-1), N-terminal domain"/>
    <property type="match status" value="1"/>
</dbReference>
<gene>
    <name evidence="9" type="ORF">CRM22_000389</name>
</gene>
<dbReference type="GO" id="GO:0009117">
    <property type="term" value="P:nucleotide metabolic process"/>
    <property type="evidence" value="ECO:0007669"/>
    <property type="project" value="UniProtKB-KW"/>
</dbReference>
<evidence type="ECO:0000256" key="6">
    <source>
        <dbReference type="ARBA" id="ARBA00022801"/>
    </source>
</evidence>
<evidence type="ECO:0000256" key="8">
    <source>
        <dbReference type="ARBA" id="ARBA00023080"/>
    </source>
</evidence>
<keyword evidence="8" id="KW-0546">Nucleotide metabolism</keyword>
<evidence type="ECO:0000256" key="2">
    <source>
        <dbReference type="ARBA" id="ARBA00008389"/>
    </source>
</evidence>
<keyword evidence="6" id="KW-0378">Hydrolase</keyword>
<proteinExistence type="inferred from homology"/>
<dbReference type="PANTHER" id="PTHR13045">
    <property type="entry name" value="5'-NUCLEOTIDASE"/>
    <property type="match status" value="1"/>
</dbReference>
<evidence type="ECO:0000313" key="10">
    <source>
        <dbReference type="Proteomes" id="UP000308267"/>
    </source>
</evidence>
<keyword evidence="5" id="KW-0547">Nucleotide-binding</keyword>
<dbReference type="EC" id="3.1.3.5" evidence="3"/>
<dbReference type="SFLD" id="SFLDG01128">
    <property type="entry name" value="C1.4:_5'-Nucleotidase_Like"/>
    <property type="match status" value="1"/>
</dbReference>
<dbReference type="InterPro" id="IPR023214">
    <property type="entry name" value="HAD_sf"/>
</dbReference>
<dbReference type="GO" id="GO:0000166">
    <property type="term" value="F:nucleotide binding"/>
    <property type="evidence" value="ECO:0007669"/>
    <property type="project" value="UniProtKB-KW"/>
</dbReference>
<dbReference type="SUPFAM" id="SSF56784">
    <property type="entry name" value="HAD-like"/>
    <property type="match status" value="1"/>
</dbReference>
<keyword evidence="7" id="KW-0460">Magnesium</keyword>
<dbReference type="OrthoDB" id="10014216at2759"/>
<sequence>MRQAASPLHQTIQSNYIKSTTTGCTDSTKVRDGVRELVNRLLSCKHTPNGYPAVVVDQPCLLERKLNALLDRGIGAFQVVSDFDHTLSKFRHNNISVPITHGVFYASSNLPPTIKQRWEDTLEFYLPIERDLNMPDVKKAPHMVEFWNKAHDLLVQANLHQSLMKTMMQHSRIVLREHVHTFLHLLREHRVPVLVFSAGVGDIIETVLEQEDLCSDNLRVLSNFMDFDSEGILTGFRSPLVHMLNKTIRDLPELQKLCCFPDPSTLLLLGDSVADTRMVDEQHVPSEVTLKIGFLNEPGDESLALYKSIYDVVLIDDETFRVPLMILELLLCAPNPEEAKDNKPTS</sequence>
<dbReference type="GO" id="GO:0008253">
    <property type="term" value="F:5'-nucleotidase activity"/>
    <property type="evidence" value="ECO:0007669"/>
    <property type="project" value="UniProtKB-EC"/>
</dbReference>
<organism evidence="9 10">
    <name type="scientific">Opisthorchis felineus</name>
    <dbReference type="NCBI Taxonomy" id="147828"/>
    <lineage>
        <taxon>Eukaryota</taxon>
        <taxon>Metazoa</taxon>
        <taxon>Spiralia</taxon>
        <taxon>Lophotrochozoa</taxon>
        <taxon>Platyhelminthes</taxon>
        <taxon>Trematoda</taxon>
        <taxon>Digenea</taxon>
        <taxon>Opisthorchiida</taxon>
        <taxon>Opisthorchiata</taxon>
        <taxon>Opisthorchiidae</taxon>
        <taxon>Opisthorchis</taxon>
    </lineage>
</organism>
<dbReference type="PANTHER" id="PTHR13045:SF0">
    <property type="entry name" value="7-METHYLGUANOSINE PHOSPHATE-SPECIFIC 5'-NUCLEOTIDASE"/>
    <property type="match status" value="1"/>
</dbReference>
<evidence type="ECO:0000256" key="4">
    <source>
        <dbReference type="ARBA" id="ARBA00022723"/>
    </source>
</evidence>
<evidence type="ECO:0000313" key="9">
    <source>
        <dbReference type="EMBL" id="TGZ75440.1"/>
    </source>
</evidence>
<keyword evidence="10" id="KW-1185">Reference proteome</keyword>
<dbReference type="Pfam" id="PF05822">
    <property type="entry name" value="UMPH-1"/>
    <property type="match status" value="1"/>
</dbReference>
<name>A0A4S2MF98_OPIFE</name>
<protein>
    <recommendedName>
        <fullName evidence="3">5'-nucleotidase</fullName>
        <ecNumber evidence="3">3.1.3.5</ecNumber>
    </recommendedName>
</protein>
<dbReference type="Proteomes" id="UP000308267">
    <property type="component" value="Unassembled WGS sequence"/>
</dbReference>
<dbReference type="GO" id="GO:0005737">
    <property type="term" value="C:cytoplasm"/>
    <property type="evidence" value="ECO:0007669"/>
    <property type="project" value="InterPro"/>
</dbReference>
<keyword evidence="4" id="KW-0479">Metal-binding</keyword>
<dbReference type="STRING" id="147828.A0A4S2MF98"/>
<dbReference type="GO" id="GO:0000287">
    <property type="term" value="F:magnesium ion binding"/>
    <property type="evidence" value="ECO:0007669"/>
    <property type="project" value="InterPro"/>
</dbReference>
<dbReference type="EMBL" id="SJOL01000719">
    <property type="protein sequence ID" value="TGZ75440.1"/>
    <property type="molecule type" value="Genomic_DNA"/>
</dbReference>
<dbReference type="AlphaFoldDB" id="A0A4S2MF98"/>
<accession>A0A4S2MF98</accession>
<comment type="catalytic activity">
    <reaction evidence="1">
        <text>a ribonucleoside 5'-phosphate + H2O = a ribonucleoside + phosphate</text>
        <dbReference type="Rhea" id="RHEA:12484"/>
        <dbReference type="ChEBI" id="CHEBI:15377"/>
        <dbReference type="ChEBI" id="CHEBI:18254"/>
        <dbReference type="ChEBI" id="CHEBI:43474"/>
        <dbReference type="ChEBI" id="CHEBI:58043"/>
        <dbReference type="EC" id="3.1.3.5"/>
    </reaction>
</comment>
<reference evidence="9 10" key="1">
    <citation type="journal article" date="2019" name="BMC Genomics">
        <title>New insights from Opisthorchis felineus genome: update on genomics of the epidemiologically important liver flukes.</title>
        <authorList>
            <person name="Ershov N.I."/>
            <person name="Mordvinov V.A."/>
            <person name="Prokhortchouk E.B."/>
            <person name="Pakharukova M.Y."/>
            <person name="Gunbin K.V."/>
            <person name="Ustyantsev K."/>
            <person name="Genaev M.A."/>
            <person name="Blinov A.G."/>
            <person name="Mazur A."/>
            <person name="Boulygina E."/>
            <person name="Tsygankova S."/>
            <person name="Khrameeva E."/>
            <person name="Chekanov N."/>
            <person name="Fan G."/>
            <person name="Xiao A."/>
            <person name="Zhang H."/>
            <person name="Xu X."/>
            <person name="Yang H."/>
            <person name="Solovyev V."/>
            <person name="Lee S.M."/>
            <person name="Liu X."/>
            <person name="Afonnikov D.A."/>
            <person name="Skryabin K.G."/>
        </authorList>
    </citation>
    <scope>NUCLEOTIDE SEQUENCE [LARGE SCALE GENOMIC DNA]</scope>
    <source>
        <strain evidence="9">AK-0245</strain>
        <tissue evidence="9">Whole organism</tissue>
    </source>
</reference>
<evidence type="ECO:0000256" key="5">
    <source>
        <dbReference type="ARBA" id="ARBA00022741"/>
    </source>
</evidence>
<dbReference type="InterPro" id="IPR006434">
    <property type="entry name" value="Pyrimidine_nucleotidase_eu"/>
</dbReference>